<accession>A0AAE3AR99</accession>
<gene>
    <name evidence="7" type="ORF">LKD32_05185</name>
</gene>
<protein>
    <submittedName>
        <fullName evidence="7">YitT family protein</fullName>
    </submittedName>
</protein>
<comment type="subcellular location">
    <subcellularLocation>
        <location evidence="1">Cell membrane</location>
        <topology evidence="1">Multi-pass membrane protein</topology>
    </subcellularLocation>
</comment>
<keyword evidence="8" id="KW-1185">Reference proteome</keyword>
<comment type="caution">
    <text evidence="7">The sequence shown here is derived from an EMBL/GenBank/DDBJ whole genome shotgun (WGS) entry which is preliminary data.</text>
</comment>
<dbReference type="PANTHER" id="PTHR33545">
    <property type="entry name" value="UPF0750 MEMBRANE PROTEIN YITT-RELATED"/>
    <property type="match status" value="1"/>
</dbReference>
<evidence type="ECO:0000313" key="8">
    <source>
        <dbReference type="Proteomes" id="UP001198962"/>
    </source>
</evidence>
<evidence type="ECO:0000256" key="1">
    <source>
        <dbReference type="ARBA" id="ARBA00004651"/>
    </source>
</evidence>
<dbReference type="EMBL" id="JAJEPU010000011">
    <property type="protein sequence ID" value="MCC2164285.1"/>
    <property type="molecule type" value="Genomic_DNA"/>
</dbReference>
<evidence type="ECO:0000256" key="3">
    <source>
        <dbReference type="ARBA" id="ARBA00022692"/>
    </source>
</evidence>
<dbReference type="GO" id="GO:0005886">
    <property type="term" value="C:plasma membrane"/>
    <property type="evidence" value="ECO:0007669"/>
    <property type="project" value="UniProtKB-SubCell"/>
</dbReference>
<name>A0AAE3AR99_9FIRM</name>
<feature type="transmembrane region" description="Helical" evidence="6">
    <location>
        <begin position="126"/>
        <end position="144"/>
    </location>
</feature>
<evidence type="ECO:0000256" key="2">
    <source>
        <dbReference type="ARBA" id="ARBA00022475"/>
    </source>
</evidence>
<proteinExistence type="predicted"/>
<evidence type="ECO:0000256" key="5">
    <source>
        <dbReference type="ARBA" id="ARBA00023136"/>
    </source>
</evidence>
<evidence type="ECO:0000313" key="7">
    <source>
        <dbReference type="EMBL" id="MCC2164285.1"/>
    </source>
</evidence>
<keyword evidence="3 6" id="KW-0812">Transmembrane</keyword>
<dbReference type="InterPro" id="IPR051461">
    <property type="entry name" value="UPF0750_membrane"/>
</dbReference>
<feature type="transmembrane region" description="Helical" evidence="6">
    <location>
        <begin position="21"/>
        <end position="44"/>
    </location>
</feature>
<keyword evidence="5 6" id="KW-0472">Membrane</keyword>
<keyword evidence="2" id="KW-1003">Cell membrane</keyword>
<dbReference type="RefSeq" id="WP_308450968.1">
    <property type="nucleotide sequence ID" value="NZ_JAJEPU010000011.1"/>
</dbReference>
<sequence length="228" mass="25138">MCFKKKMIAFIKENLRLMSKELTWSKVMAIVVGTAIASFGIYNIHRQSGITEGGVLGMILVLNHWFGVSNSILTSLLDLTCYALAFKYLGGKFIRISIVSTFSMSAFFRLWEQFPPVLPNLSENPFLASVLGGIFVGIGVGIVVRQGGSSGGDDALALTISHLTKWRLSRTYMFTDFTVLALSLTYIPVHRILFSVMTTIISSNLIDWIKELSVAELPFVGGLVEAEK</sequence>
<evidence type="ECO:0000256" key="6">
    <source>
        <dbReference type="SAM" id="Phobius"/>
    </source>
</evidence>
<dbReference type="InterPro" id="IPR003740">
    <property type="entry name" value="YitT"/>
</dbReference>
<feature type="transmembrane region" description="Helical" evidence="6">
    <location>
        <begin position="93"/>
        <end position="111"/>
    </location>
</feature>
<dbReference type="PANTHER" id="PTHR33545:SF10">
    <property type="entry name" value="UPF0750 MEMBRANE PROTEIN YPJC"/>
    <property type="match status" value="1"/>
</dbReference>
<reference evidence="7" key="1">
    <citation type="submission" date="2021-10" db="EMBL/GenBank/DDBJ databases">
        <title>Anaerobic single-cell dispensing facilitates the cultivation of human gut bacteria.</title>
        <authorList>
            <person name="Afrizal A."/>
        </authorList>
    </citation>
    <scope>NUCLEOTIDE SEQUENCE</scope>
    <source>
        <strain evidence="7">CLA-AA-H274</strain>
    </source>
</reference>
<keyword evidence="4 6" id="KW-1133">Transmembrane helix</keyword>
<evidence type="ECO:0000256" key="4">
    <source>
        <dbReference type="ARBA" id="ARBA00022989"/>
    </source>
</evidence>
<feature type="transmembrane region" description="Helical" evidence="6">
    <location>
        <begin position="64"/>
        <end position="86"/>
    </location>
</feature>
<dbReference type="Pfam" id="PF02588">
    <property type="entry name" value="YitT_membrane"/>
    <property type="match status" value="1"/>
</dbReference>
<organism evidence="7 8">
    <name type="scientific">Brotaphodocola catenula</name>
    <dbReference type="NCBI Taxonomy" id="2885361"/>
    <lineage>
        <taxon>Bacteria</taxon>
        <taxon>Bacillati</taxon>
        <taxon>Bacillota</taxon>
        <taxon>Clostridia</taxon>
        <taxon>Lachnospirales</taxon>
        <taxon>Lachnospiraceae</taxon>
        <taxon>Brotaphodocola</taxon>
    </lineage>
</organism>
<dbReference type="AlphaFoldDB" id="A0AAE3AR99"/>
<dbReference type="Proteomes" id="UP001198962">
    <property type="component" value="Unassembled WGS sequence"/>
</dbReference>